<accession>D1VT99</accession>
<protein>
    <submittedName>
        <fullName evidence="2">Uncharacterized protein</fullName>
    </submittedName>
</protein>
<reference evidence="2 3" key="1">
    <citation type="submission" date="2009-12" db="EMBL/GenBank/DDBJ databases">
        <title>Genome Sequence of Peptoniphilus lacrimalis 315-B.</title>
        <authorList>
            <person name="Durkin A.S."/>
            <person name="Madupu R."/>
            <person name="Torralba M."/>
            <person name="Methe B."/>
            <person name="Sutton G."/>
            <person name="Strausberg R.L."/>
            <person name="Nelson K.E."/>
        </authorList>
    </citation>
    <scope>NUCLEOTIDE SEQUENCE [LARGE SCALE GENOMIC DNA]</scope>
    <source>
        <strain evidence="2 3">315-B</strain>
    </source>
</reference>
<name>D1VT99_9FIRM</name>
<keyword evidence="1" id="KW-0812">Transmembrane</keyword>
<keyword evidence="3" id="KW-1185">Reference proteome</keyword>
<feature type="transmembrane region" description="Helical" evidence="1">
    <location>
        <begin position="28"/>
        <end position="50"/>
    </location>
</feature>
<dbReference type="EMBL" id="ADDO01000034">
    <property type="protein sequence ID" value="EFA90235.1"/>
    <property type="molecule type" value="Genomic_DNA"/>
</dbReference>
<evidence type="ECO:0000313" key="2">
    <source>
        <dbReference type="EMBL" id="EFA90235.1"/>
    </source>
</evidence>
<dbReference type="AlphaFoldDB" id="D1VT99"/>
<organism evidence="2 3">
    <name type="scientific">Peptoniphilus lacrimalis 315-B</name>
    <dbReference type="NCBI Taxonomy" id="596330"/>
    <lineage>
        <taxon>Bacteria</taxon>
        <taxon>Bacillati</taxon>
        <taxon>Bacillota</taxon>
        <taxon>Tissierellia</taxon>
        <taxon>Tissierellales</taxon>
        <taxon>Peptoniphilaceae</taxon>
        <taxon>Peptoniphilus</taxon>
    </lineage>
</organism>
<proteinExistence type="predicted"/>
<evidence type="ECO:0000313" key="3">
    <source>
        <dbReference type="Proteomes" id="UP000005711"/>
    </source>
</evidence>
<keyword evidence="1" id="KW-0472">Membrane</keyword>
<gene>
    <name evidence="2" type="ORF">HMPREF0628_1278</name>
</gene>
<evidence type="ECO:0000256" key="1">
    <source>
        <dbReference type="SAM" id="Phobius"/>
    </source>
</evidence>
<keyword evidence="1" id="KW-1133">Transmembrane helix</keyword>
<comment type="caution">
    <text evidence="2">The sequence shown here is derived from an EMBL/GenBank/DDBJ whole genome shotgun (WGS) entry which is preliminary data.</text>
</comment>
<dbReference type="Proteomes" id="UP000005711">
    <property type="component" value="Unassembled WGS sequence"/>
</dbReference>
<sequence length="53" mass="5864">MPNSISPLFYGSMSNIGIAMGSTNGDELLLFFLPIVIFLVINICVALFSYKYK</sequence>